<comment type="caution">
    <text evidence="3">The sequence shown here is derived from an EMBL/GenBank/DDBJ whole genome shotgun (WGS) entry which is preliminary data.</text>
</comment>
<feature type="domain" description="Prenyltransferase alpha-alpha toroid" evidence="2">
    <location>
        <begin position="468"/>
        <end position="541"/>
    </location>
</feature>
<dbReference type="STRING" id="2018661.A0A2A2J7T1"/>
<dbReference type="SUPFAM" id="SSF48239">
    <property type="entry name" value="Terpenoid cyclases/Protein prenyltransferases"/>
    <property type="match status" value="1"/>
</dbReference>
<keyword evidence="1" id="KW-0677">Repeat</keyword>
<dbReference type="PANTHER" id="PTHR15889">
    <property type="entry name" value="MITOCHONDRIAL RIBOSOMAL PROTEIN L37"/>
    <property type="match status" value="1"/>
</dbReference>
<proteinExistence type="predicted"/>
<gene>
    <name evidence="3" type="ORF">WR25_19331</name>
</gene>
<dbReference type="Gene3D" id="1.50.10.20">
    <property type="match status" value="1"/>
</dbReference>
<protein>
    <recommendedName>
        <fullName evidence="2">Prenyltransferase alpha-alpha toroid domain-containing protein</fullName>
    </recommendedName>
</protein>
<keyword evidence="4" id="KW-1185">Reference proteome</keyword>
<dbReference type="InterPro" id="IPR001330">
    <property type="entry name" value="Prenyltrans"/>
</dbReference>
<evidence type="ECO:0000313" key="3">
    <source>
        <dbReference type="EMBL" id="PAV57840.1"/>
    </source>
</evidence>
<reference evidence="3 4" key="1">
    <citation type="journal article" date="2017" name="Curr. Biol.">
        <title>Genome architecture and evolution of a unichromosomal asexual nematode.</title>
        <authorList>
            <person name="Fradin H."/>
            <person name="Zegar C."/>
            <person name="Gutwein M."/>
            <person name="Lucas J."/>
            <person name="Kovtun M."/>
            <person name="Corcoran D."/>
            <person name="Baugh L.R."/>
            <person name="Kiontke K."/>
            <person name="Gunsalus K."/>
            <person name="Fitch D.H."/>
            <person name="Piano F."/>
        </authorList>
    </citation>
    <scope>NUCLEOTIDE SEQUENCE [LARGE SCALE GENOMIC DNA]</scope>
    <source>
        <strain evidence="3">PF1309</strain>
    </source>
</reference>
<evidence type="ECO:0000313" key="4">
    <source>
        <dbReference type="Proteomes" id="UP000218231"/>
    </source>
</evidence>
<dbReference type="Pfam" id="PF00432">
    <property type="entry name" value="Prenyltrans"/>
    <property type="match status" value="1"/>
</dbReference>
<dbReference type="Proteomes" id="UP000218231">
    <property type="component" value="Unassembled WGS sequence"/>
</dbReference>
<organism evidence="3 4">
    <name type="scientific">Diploscapter pachys</name>
    <dbReference type="NCBI Taxonomy" id="2018661"/>
    <lineage>
        <taxon>Eukaryota</taxon>
        <taxon>Metazoa</taxon>
        <taxon>Ecdysozoa</taxon>
        <taxon>Nematoda</taxon>
        <taxon>Chromadorea</taxon>
        <taxon>Rhabditida</taxon>
        <taxon>Rhabditina</taxon>
        <taxon>Rhabditomorpha</taxon>
        <taxon>Rhabditoidea</taxon>
        <taxon>Rhabditidae</taxon>
        <taxon>Diploscapter</taxon>
    </lineage>
</organism>
<accession>A0A2A2J7T1</accession>
<evidence type="ECO:0000256" key="1">
    <source>
        <dbReference type="ARBA" id="ARBA00022737"/>
    </source>
</evidence>
<dbReference type="EMBL" id="LIAE01010617">
    <property type="protein sequence ID" value="PAV57840.1"/>
    <property type="molecule type" value="Genomic_DNA"/>
</dbReference>
<dbReference type="PANTHER" id="PTHR15889:SF2">
    <property type="entry name" value="LARGE RIBOSOMAL SUBUNIT PROTEIN ML37"/>
    <property type="match status" value="1"/>
</dbReference>
<evidence type="ECO:0000259" key="2">
    <source>
        <dbReference type="Pfam" id="PF00432"/>
    </source>
</evidence>
<name>A0A2A2J7T1_9BILA</name>
<dbReference type="GO" id="GO:0003824">
    <property type="term" value="F:catalytic activity"/>
    <property type="evidence" value="ECO:0007669"/>
    <property type="project" value="InterPro"/>
</dbReference>
<dbReference type="InterPro" id="IPR008930">
    <property type="entry name" value="Terpenoid_cyclase/PrenylTrfase"/>
</dbReference>
<dbReference type="OrthoDB" id="5835618at2759"/>
<sequence>MPYRRYRPHRQFGIHDTHTFKMRLKKHVSERMPAFELPKAVQASDVRIYESSEPELFSRQIVRDERKQAEQNLKAIFSNYQPNTPKNVVQSLLNKEFAKTHSQPAYVFQAEEPLCDGVDQASILSNAVVRETLPEWVMKNIDEFDIPEEYIRDSILHGEKYDPTLEKLPIRHDPIIFWIRHPRVFGTPVVKRGNIILDNLFRQVYFAGRRNGKLQGLIVKRDPWISAYTESPNLFGNRPFVLRFRPHVLVESENADIPQLRPWLNQVGEASKEPLPDIYPISPLVDLQTDKFYHDYDGANALLTGIHKDMFKDLNPELLKDLSKEQLERLGALMSPNRNKSRFLAAMWCCERNQKYPWTTEQHAANAILHTYGLALAEANRRFFDLQLAEKALASNPIIMRGAQLFEGKLDLVTIQLNTMHHNSERKNFVWLQRALPLYKPRPYYEEMQELGQVTLEIIERPLIDRPLEVQKHVAFLARHLRRFPEAYSSLDTNRITLLYFAVGALDILGELDSIVPEQHKKQLIDWIYSLQITQESGNFSFS</sequence>
<dbReference type="AlphaFoldDB" id="A0A2A2J7T1"/>
<dbReference type="InterPro" id="IPR052482">
    <property type="entry name" value="mtLSU_mL37"/>
</dbReference>
<dbReference type="GO" id="GO:0005739">
    <property type="term" value="C:mitochondrion"/>
    <property type="evidence" value="ECO:0007669"/>
    <property type="project" value="TreeGrafter"/>
</dbReference>